<feature type="transmembrane region" description="Helical" evidence="8">
    <location>
        <begin position="283"/>
        <end position="307"/>
    </location>
</feature>
<evidence type="ECO:0000256" key="5">
    <source>
        <dbReference type="ARBA" id="ARBA00022692"/>
    </source>
</evidence>
<evidence type="ECO:0000256" key="6">
    <source>
        <dbReference type="ARBA" id="ARBA00022989"/>
    </source>
</evidence>
<reference evidence="11" key="2">
    <citation type="submission" date="2014-05" db="EMBL/GenBank/DDBJ databases">
        <title>Genome sequencing of Bartonella spp. isolated from human blood.</title>
        <authorList>
            <person name="Raoult D."/>
        </authorList>
    </citation>
    <scope>NUCLEOTIDE SEQUENCE</scope>
    <source>
        <strain evidence="11">MVT06</strain>
    </source>
</reference>
<evidence type="ECO:0000256" key="7">
    <source>
        <dbReference type="ARBA" id="ARBA00023136"/>
    </source>
</evidence>
<evidence type="ECO:0000256" key="3">
    <source>
        <dbReference type="ARBA" id="ARBA00022448"/>
    </source>
</evidence>
<dbReference type="PANTHER" id="PTHR30489">
    <property type="entry name" value="LIPOPROTEIN-RELEASING SYSTEM TRANSMEMBRANE PROTEIN LOLE"/>
    <property type="match status" value="1"/>
</dbReference>
<dbReference type="GO" id="GO:0044874">
    <property type="term" value="P:lipoprotein localization to outer membrane"/>
    <property type="evidence" value="ECO:0007669"/>
    <property type="project" value="TreeGrafter"/>
</dbReference>
<keyword evidence="3" id="KW-0813">Transport</keyword>
<keyword evidence="6 8" id="KW-1133">Transmembrane helix</keyword>
<dbReference type="GO" id="GO:0042953">
    <property type="term" value="P:lipoprotein transport"/>
    <property type="evidence" value="ECO:0007669"/>
    <property type="project" value="InterPro"/>
</dbReference>
<keyword evidence="4" id="KW-1003">Cell membrane</keyword>
<dbReference type="InterPro" id="IPR003838">
    <property type="entry name" value="ABC3_permease_C"/>
</dbReference>
<evidence type="ECO:0000259" key="9">
    <source>
        <dbReference type="Pfam" id="PF02687"/>
    </source>
</evidence>
<evidence type="ECO:0000256" key="4">
    <source>
        <dbReference type="ARBA" id="ARBA00022475"/>
    </source>
</evidence>
<sequence>MGNVMNGLRRKWFSSYEWMISFRYMIPNKKHMFTSVVSIISLIGIMLGVFALVVVMAVMNGFRTELLNRILGMNGHLIVQTTDSGFSDYNTFISYLESIDGVNSALPVVEGQALVQGDIGGGTGALIRGMRQEDLEKLKIVSQNIKSGTLAHFEEEEGIAIGSGLAEKLGLTIGSDLRIITPDGDVTPFGVMPRIKAYKIIAIFEVGMSEYDSIFVFMPLFEAQAFFNLGQKIQSIELFLNDPDTVDQIKQVIEKEIDQQVYLIDWRMRNQAFFSALQIERNVMFFILSLIILVAALNIISGLIMLVKDKNHDIAILRTMGAHQSAIMRIFISTGMMIGCIGTILGLILGVIAATNINYIQDFVSWLFNVDVFNPQLYFLTKLPARIEWGQTAIVAVMALLLSFFATLIPAWQASKLDPVQALRYE</sequence>
<reference evidence="11" key="1">
    <citation type="submission" date="2013-11" db="EMBL/GenBank/DDBJ databases">
        <authorList>
            <person name="GENOMES U."/>
        </authorList>
    </citation>
    <scope>NUCLEOTIDE SEQUENCE</scope>
    <source>
        <strain evidence="11">MVT06</strain>
    </source>
</reference>
<dbReference type="Pfam" id="PF02687">
    <property type="entry name" value="FtsX"/>
    <property type="match status" value="1"/>
</dbReference>
<keyword evidence="5 8" id="KW-0812">Transmembrane</keyword>
<feature type="domain" description="ABC3 transporter permease C-terminal" evidence="9">
    <location>
        <begin position="285"/>
        <end position="419"/>
    </location>
</feature>
<proteinExistence type="inferred from homology"/>
<organism evidence="11">
    <name type="scientific">Bartonella schoenbuchensis</name>
    <dbReference type="NCBI Taxonomy" id="165694"/>
    <lineage>
        <taxon>Bacteria</taxon>
        <taxon>Pseudomonadati</taxon>
        <taxon>Pseudomonadota</taxon>
        <taxon>Alphaproteobacteria</taxon>
        <taxon>Hyphomicrobiales</taxon>
        <taxon>Bartonellaceae</taxon>
        <taxon>Bartonella</taxon>
    </lineage>
</organism>
<dbReference type="Pfam" id="PF12704">
    <property type="entry name" value="MacB_PCD"/>
    <property type="match status" value="1"/>
</dbReference>
<feature type="domain" description="MacB-like periplasmic core" evidence="10">
    <location>
        <begin position="38"/>
        <end position="255"/>
    </location>
</feature>
<comment type="similarity">
    <text evidence="2">Belongs to the ABC-4 integral membrane protein family. LolC/E subfamily.</text>
</comment>
<feature type="transmembrane region" description="Helical" evidence="8">
    <location>
        <begin position="33"/>
        <end position="59"/>
    </location>
</feature>
<evidence type="ECO:0000313" key="11">
    <source>
        <dbReference type="EMBL" id="CDP80134.1"/>
    </source>
</evidence>
<comment type="subcellular location">
    <subcellularLocation>
        <location evidence="1">Cell membrane</location>
        <topology evidence="1">Multi-pass membrane protein</topology>
    </subcellularLocation>
</comment>
<dbReference type="InterPro" id="IPR011925">
    <property type="entry name" value="LolCE_TM"/>
</dbReference>
<dbReference type="GO" id="GO:0098797">
    <property type="term" value="C:plasma membrane protein complex"/>
    <property type="evidence" value="ECO:0007669"/>
    <property type="project" value="TreeGrafter"/>
</dbReference>
<evidence type="ECO:0000256" key="8">
    <source>
        <dbReference type="SAM" id="Phobius"/>
    </source>
</evidence>
<accession>A0A024LSP4</accession>
<dbReference type="InterPro" id="IPR051447">
    <property type="entry name" value="Lipoprotein-release_system"/>
</dbReference>
<keyword evidence="7 8" id="KW-0472">Membrane</keyword>
<gene>
    <name evidence="11" type="primary">lolC</name>
    <name evidence="11" type="ORF">BN1046_01050</name>
</gene>
<keyword evidence="11" id="KW-0449">Lipoprotein</keyword>
<dbReference type="PANTHER" id="PTHR30489:SF0">
    <property type="entry name" value="LIPOPROTEIN-RELEASING SYSTEM TRANSMEMBRANE PROTEIN LOLE"/>
    <property type="match status" value="1"/>
</dbReference>
<name>A0A024LSP4_9HYPH</name>
<evidence type="ECO:0000256" key="2">
    <source>
        <dbReference type="ARBA" id="ARBA00005236"/>
    </source>
</evidence>
<evidence type="ECO:0000256" key="1">
    <source>
        <dbReference type="ARBA" id="ARBA00004651"/>
    </source>
</evidence>
<dbReference type="NCBIfam" id="TIGR02212">
    <property type="entry name" value="lolCE"/>
    <property type="match status" value="1"/>
</dbReference>
<dbReference type="EMBL" id="HG977196">
    <property type="protein sequence ID" value="CDP80134.1"/>
    <property type="molecule type" value="Genomic_DNA"/>
</dbReference>
<protein>
    <submittedName>
        <fullName evidence="11">Lipoprotein releasing system transmembrane protein LolC</fullName>
    </submittedName>
</protein>
<feature type="transmembrane region" description="Helical" evidence="8">
    <location>
        <begin position="393"/>
        <end position="412"/>
    </location>
</feature>
<evidence type="ECO:0000259" key="10">
    <source>
        <dbReference type="Pfam" id="PF12704"/>
    </source>
</evidence>
<dbReference type="InterPro" id="IPR025857">
    <property type="entry name" value="MacB_PCD"/>
</dbReference>
<dbReference type="AlphaFoldDB" id="A0A024LSP4"/>
<feature type="transmembrane region" description="Helical" evidence="8">
    <location>
        <begin position="328"/>
        <end position="357"/>
    </location>
</feature>